<protein>
    <submittedName>
        <fullName evidence="1">RCG58049</fullName>
    </submittedName>
</protein>
<name>A6J4Q3_RAT</name>
<accession>A6J4Q3</accession>
<proteinExistence type="predicted"/>
<dbReference type="Proteomes" id="UP000234681">
    <property type="component" value="Chromosome 8"/>
</dbReference>
<organism evidence="1 2">
    <name type="scientific">Rattus norvegicus</name>
    <name type="common">Rat</name>
    <dbReference type="NCBI Taxonomy" id="10116"/>
    <lineage>
        <taxon>Eukaryota</taxon>
        <taxon>Metazoa</taxon>
        <taxon>Chordata</taxon>
        <taxon>Craniata</taxon>
        <taxon>Vertebrata</taxon>
        <taxon>Euteleostomi</taxon>
        <taxon>Mammalia</taxon>
        <taxon>Eutheria</taxon>
        <taxon>Euarchontoglires</taxon>
        <taxon>Glires</taxon>
        <taxon>Rodentia</taxon>
        <taxon>Myomorpha</taxon>
        <taxon>Muroidea</taxon>
        <taxon>Muridae</taxon>
        <taxon>Murinae</taxon>
        <taxon>Rattus</taxon>
    </lineage>
</organism>
<dbReference type="EMBL" id="CH473975">
    <property type="protein sequence ID" value="EDL95576.1"/>
    <property type="molecule type" value="Genomic_DNA"/>
</dbReference>
<dbReference type="AlphaFoldDB" id="A6J4Q3"/>
<evidence type="ECO:0000313" key="2">
    <source>
        <dbReference type="Proteomes" id="UP000234681"/>
    </source>
</evidence>
<reference evidence="2" key="1">
    <citation type="submission" date="2005-09" db="EMBL/GenBank/DDBJ databases">
        <authorList>
            <person name="Mural R.J."/>
            <person name="Li P.W."/>
            <person name="Adams M.D."/>
            <person name="Amanatides P.G."/>
            <person name="Baden-Tillson H."/>
            <person name="Barnstead M."/>
            <person name="Chin S.H."/>
            <person name="Dew I."/>
            <person name="Evans C.A."/>
            <person name="Ferriera S."/>
            <person name="Flanigan M."/>
            <person name="Fosler C."/>
            <person name="Glodek A."/>
            <person name="Gu Z."/>
            <person name="Holt R.A."/>
            <person name="Jennings D."/>
            <person name="Kraft C.L."/>
            <person name="Lu F."/>
            <person name="Nguyen T."/>
            <person name="Nusskern D.R."/>
            <person name="Pfannkoch C.M."/>
            <person name="Sitter C."/>
            <person name="Sutton G.G."/>
            <person name="Venter J.C."/>
            <person name="Wang Z."/>
            <person name="Woodage T."/>
            <person name="Zheng X.H."/>
            <person name="Zhong F."/>
        </authorList>
    </citation>
    <scope>NUCLEOTIDE SEQUENCE [LARGE SCALE GENOMIC DNA]</scope>
    <source>
        <strain>BN</strain>
        <strain evidence="2">Sprague-Dawley</strain>
    </source>
</reference>
<feature type="non-terminal residue" evidence="1">
    <location>
        <position position="51"/>
    </location>
</feature>
<gene>
    <name evidence="1" type="ORF">rCG_58049</name>
</gene>
<evidence type="ECO:0000313" key="1">
    <source>
        <dbReference type="EMBL" id="EDL95576.1"/>
    </source>
</evidence>
<sequence length="51" mass="5963">MFETDTEDDMNIDDLDVDDLEDELEIHNIYKSDSENCLSSDDSLHSYEFVT</sequence>